<proteinExistence type="predicted"/>
<evidence type="ECO:0000313" key="2">
    <source>
        <dbReference type="Proteomes" id="UP000475117"/>
    </source>
</evidence>
<name>A0A6B3L3N4_9BACT</name>
<dbReference type="AlphaFoldDB" id="A0A6B3L3N4"/>
<dbReference type="RefSeq" id="WP_164363419.1">
    <property type="nucleotide sequence ID" value="NZ_CP066776.1"/>
</dbReference>
<gene>
    <name evidence="1" type="ORF">G3M56_008880</name>
</gene>
<sequence length="249" mass="28759">MKRYFELLTLSSGMAGQGYAMTALAEAGSRDPSSWSWFVTRNSDVDALWGRAFRRASGTNAMARVARDWYDTRKPVSPRREYAAQLLRQAINRDDGDGHGEFGYCLLYVHCFHQHNPVELDKERGIAHLIYDSATSPYCEYLLAWYFFRGGIDDRCFDLVRAMALTRATVNRKGHGKDREVLARWIKKFDQMLSAEQKQEVEDLLKRGYPRSDEFRRPAFELLKKVGDLPPNAKFVSAKPLAEDEMWDR</sequence>
<evidence type="ECO:0000313" key="1">
    <source>
        <dbReference type="EMBL" id="QQL44008.1"/>
    </source>
</evidence>
<accession>A0A6B3L3N4</accession>
<dbReference type="Proteomes" id="UP000475117">
    <property type="component" value="Chromosome"/>
</dbReference>
<dbReference type="KEGG" id="soa:G3M56_008880"/>
<protein>
    <submittedName>
        <fullName evidence="1">Uncharacterized protein</fullName>
    </submittedName>
</protein>
<reference evidence="1 2" key="1">
    <citation type="submission" date="2020-12" db="EMBL/GenBank/DDBJ databases">
        <title>Sulforoseuscoccus oceanibium gen. nov., sp. nov., a representative of the phylum Verrucomicrobia with special cytoplasmic membrane, and proposal of Sulforoseuscoccusaceae fam. nov.</title>
        <authorList>
            <person name="Xi F."/>
        </authorList>
    </citation>
    <scope>NUCLEOTIDE SEQUENCE [LARGE SCALE GENOMIC DNA]</scope>
    <source>
        <strain evidence="1 2">T37</strain>
    </source>
</reference>
<organism evidence="1 2">
    <name type="scientific">Sulfuriroseicoccus oceanibius</name>
    <dbReference type="NCBI Taxonomy" id="2707525"/>
    <lineage>
        <taxon>Bacteria</taxon>
        <taxon>Pseudomonadati</taxon>
        <taxon>Verrucomicrobiota</taxon>
        <taxon>Verrucomicrobiia</taxon>
        <taxon>Verrucomicrobiales</taxon>
        <taxon>Verrucomicrobiaceae</taxon>
        <taxon>Sulfuriroseicoccus</taxon>
    </lineage>
</organism>
<keyword evidence="2" id="KW-1185">Reference proteome</keyword>
<dbReference type="EMBL" id="CP066776">
    <property type="protein sequence ID" value="QQL44008.1"/>
    <property type="molecule type" value="Genomic_DNA"/>
</dbReference>